<feature type="non-terminal residue" evidence="1">
    <location>
        <position position="1"/>
    </location>
</feature>
<organism evidence="1 2">
    <name type="scientific">Mycobacterium terramassiliense</name>
    <dbReference type="NCBI Taxonomy" id="1841859"/>
    <lineage>
        <taxon>Bacteria</taxon>
        <taxon>Bacillati</taxon>
        <taxon>Actinomycetota</taxon>
        <taxon>Actinomycetes</taxon>
        <taxon>Mycobacteriales</taxon>
        <taxon>Mycobacteriaceae</taxon>
        <taxon>Mycobacterium</taxon>
    </lineage>
</organism>
<dbReference type="STRING" id="1841859.GCA_900157385_03727"/>
<evidence type="ECO:0000313" key="2">
    <source>
        <dbReference type="Proteomes" id="UP000241595"/>
    </source>
</evidence>
<sequence>VTLQRPAVAAYEAARRHFLMETIFISITGRPLLFATVDPEVAAARGVPVRALGRSSGRCW</sequence>
<dbReference type="AlphaFoldDB" id="A0A2U3NFN7"/>
<proteinExistence type="predicted"/>
<reference evidence="1 2" key="1">
    <citation type="submission" date="2017-01" db="EMBL/GenBank/DDBJ databases">
        <authorList>
            <consortium name="Urmite Genomes"/>
        </authorList>
    </citation>
    <scope>NUCLEOTIDE SEQUENCE [LARGE SCALE GENOMIC DNA]</scope>
    <source>
        <strain evidence="1 2">AB308</strain>
    </source>
</reference>
<keyword evidence="2" id="KW-1185">Reference proteome</keyword>
<dbReference type="Proteomes" id="UP000241595">
    <property type="component" value="Unassembled WGS sequence"/>
</dbReference>
<name>A0A2U3NFN7_9MYCO</name>
<protein>
    <submittedName>
        <fullName evidence="1">Mycobacterium terramassiliense ORFan</fullName>
    </submittedName>
</protein>
<gene>
    <name evidence="1" type="ORF">MTAB308_3726</name>
</gene>
<accession>A0A2U3NFN7</accession>
<evidence type="ECO:0000313" key="1">
    <source>
        <dbReference type="EMBL" id="SPM30223.1"/>
    </source>
</evidence>
<dbReference type="EMBL" id="FTRV01000015">
    <property type="protein sequence ID" value="SPM30223.1"/>
    <property type="molecule type" value="Genomic_DNA"/>
</dbReference>